<keyword evidence="1" id="KW-1133">Transmembrane helix</keyword>
<evidence type="ECO:0000256" key="1">
    <source>
        <dbReference type="SAM" id="Phobius"/>
    </source>
</evidence>
<evidence type="ECO:0000259" key="2">
    <source>
        <dbReference type="PROSITE" id="PS50235"/>
    </source>
</evidence>
<dbReference type="InterPro" id="IPR050164">
    <property type="entry name" value="Peptidase_C19"/>
</dbReference>
<sequence length="339" mass="39553">MKVKNLIICLVAASFALVILILTIVFLNPKKHKEESFDVNKNKPSENKLILKECPVVGLINDKNVCYFNSILQALYSQRKFLGKLFEFKHNEDQKCIIILKEIFDQMLAGKIVNTSKYLEEIISAAGKSKNFIVGQLQDAFDCLGILISQILKELNGNPKTGVFPQKVFKKFHRQNFIVELFYNQGKETITCDFCPFKNAYIRNYYAFVFYFENSIQESIYNRLKTSYFDCFPGSLQNKYHQAKNIFEFIRLPQIFIIKNTRSDIYKKILIDNKMCVQNQNYTFKACIFYINSNHFFTVAVHNGILYEFNDVVVNKLNIESIEDIETHGMPDILIYEIL</sequence>
<dbReference type="SUPFAM" id="SSF54001">
    <property type="entry name" value="Cysteine proteinases"/>
    <property type="match status" value="1"/>
</dbReference>
<accession>A0A4Q9KRQ1</accession>
<dbReference type="CDD" id="cd02257">
    <property type="entry name" value="Peptidase_C19"/>
    <property type="match status" value="1"/>
</dbReference>
<keyword evidence="1" id="KW-0472">Membrane</keyword>
<dbReference type="Proteomes" id="UP000292362">
    <property type="component" value="Unassembled WGS sequence"/>
</dbReference>
<name>A0A4Q9KRQ1_9MICR</name>
<proteinExistence type="predicted"/>
<dbReference type="GO" id="GO:0016579">
    <property type="term" value="P:protein deubiquitination"/>
    <property type="evidence" value="ECO:0007669"/>
    <property type="project" value="InterPro"/>
</dbReference>
<dbReference type="VEuPathDB" id="MicrosporidiaDB:CWI37_2484p0010"/>
<comment type="caution">
    <text evidence="3">The sequence shown here is derived from an EMBL/GenBank/DDBJ whole genome shotgun (WGS) entry which is preliminary data.</text>
</comment>
<dbReference type="GO" id="GO:0005634">
    <property type="term" value="C:nucleus"/>
    <property type="evidence" value="ECO:0007669"/>
    <property type="project" value="TreeGrafter"/>
</dbReference>
<organism evidence="3 4">
    <name type="scientific">Hamiltosporidium tvaerminnensis</name>
    <dbReference type="NCBI Taxonomy" id="1176355"/>
    <lineage>
        <taxon>Eukaryota</taxon>
        <taxon>Fungi</taxon>
        <taxon>Fungi incertae sedis</taxon>
        <taxon>Microsporidia</taxon>
        <taxon>Dubosqiidae</taxon>
        <taxon>Hamiltosporidium</taxon>
    </lineage>
</organism>
<dbReference type="GO" id="GO:0005829">
    <property type="term" value="C:cytosol"/>
    <property type="evidence" value="ECO:0007669"/>
    <property type="project" value="TreeGrafter"/>
</dbReference>
<dbReference type="PROSITE" id="PS50235">
    <property type="entry name" value="USP_3"/>
    <property type="match status" value="1"/>
</dbReference>
<protein>
    <submittedName>
        <fullName evidence="3">Putative ubiquitin carboxyl-terminal hydrolase</fullName>
    </submittedName>
</protein>
<dbReference type="GO" id="GO:0004843">
    <property type="term" value="F:cysteine-type deubiquitinase activity"/>
    <property type="evidence" value="ECO:0007669"/>
    <property type="project" value="InterPro"/>
</dbReference>
<feature type="domain" description="USP" evidence="2">
    <location>
        <begin position="57"/>
        <end position="339"/>
    </location>
</feature>
<feature type="transmembrane region" description="Helical" evidence="1">
    <location>
        <begin position="7"/>
        <end position="27"/>
    </location>
</feature>
<gene>
    <name evidence="3" type="ORF">CWI37_2484p0010</name>
</gene>
<evidence type="ECO:0000313" key="4">
    <source>
        <dbReference type="Proteomes" id="UP000292362"/>
    </source>
</evidence>
<keyword evidence="3" id="KW-0378">Hydrolase</keyword>
<dbReference type="PANTHER" id="PTHR24006">
    <property type="entry name" value="UBIQUITIN CARBOXYL-TERMINAL HYDROLASE"/>
    <property type="match status" value="1"/>
</dbReference>
<keyword evidence="1" id="KW-0812">Transmembrane</keyword>
<evidence type="ECO:0000313" key="3">
    <source>
        <dbReference type="EMBL" id="TBT97125.1"/>
    </source>
</evidence>
<dbReference type="InterPro" id="IPR038765">
    <property type="entry name" value="Papain-like_cys_pep_sf"/>
</dbReference>
<dbReference type="AlphaFoldDB" id="A0A4Q9KRQ1"/>
<dbReference type="PANTHER" id="PTHR24006:SF827">
    <property type="entry name" value="UBIQUITIN CARBOXYL-TERMINAL HYDROLASE 34"/>
    <property type="match status" value="1"/>
</dbReference>
<dbReference type="InterPro" id="IPR028889">
    <property type="entry name" value="USP"/>
</dbReference>
<dbReference type="EMBL" id="PITJ01002484">
    <property type="protein sequence ID" value="TBT97125.1"/>
    <property type="molecule type" value="Genomic_DNA"/>
</dbReference>
<reference evidence="3 4" key="1">
    <citation type="submission" date="2017-12" db="EMBL/GenBank/DDBJ databases">
        <authorList>
            <person name="Pombert J.-F."/>
            <person name="Haag K.L."/>
            <person name="Ebert D."/>
        </authorList>
    </citation>
    <scope>NUCLEOTIDE SEQUENCE [LARGE SCALE GENOMIC DNA]</scope>
    <source>
        <strain evidence="3">FI-OER-3-3</strain>
    </source>
</reference>
<dbReference type="InterPro" id="IPR001394">
    <property type="entry name" value="Peptidase_C19_UCH"/>
</dbReference>
<dbReference type="Pfam" id="PF00443">
    <property type="entry name" value="UCH"/>
    <property type="match status" value="1"/>
</dbReference>
<dbReference type="Gene3D" id="3.90.70.10">
    <property type="entry name" value="Cysteine proteinases"/>
    <property type="match status" value="1"/>
</dbReference>